<organism evidence="3 4">
    <name type="scientific">Petrolisthes cinctipes</name>
    <name type="common">Flat porcelain crab</name>
    <dbReference type="NCBI Taxonomy" id="88211"/>
    <lineage>
        <taxon>Eukaryota</taxon>
        <taxon>Metazoa</taxon>
        <taxon>Ecdysozoa</taxon>
        <taxon>Arthropoda</taxon>
        <taxon>Crustacea</taxon>
        <taxon>Multicrustacea</taxon>
        <taxon>Malacostraca</taxon>
        <taxon>Eumalacostraca</taxon>
        <taxon>Eucarida</taxon>
        <taxon>Decapoda</taxon>
        <taxon>Pleocyemata</taxon>
        <taxon>Anomura</taxon>
        <taxon>Galatheoidea</taxon>
        <taxon>Porcellanidae</taxon>
        <taxon>Petrolisthes</taxon>
    </lineage>
</organism>
<comment type="caution">
    <text evidence="3">The sequence shown here is derived from an EMBL/GenBank/DDBJ whole genome shotgun (WGS) entry which is preliminary data.</text>
</comment>
<feature type="signal peptide" evidence="2">
    <location>
        <begin position="1"/>
        <end position="16"/>
    </location>
</feature>
<dbReference type="EMBL" id="JAWQEG010007749">
    <property type="protein sequence ID" value="KAK3851755.1"/>
    <property type="molecule type" value="Genomic_DNA"/>
</dbReference>
<feature type="chain" id="PRO_5042202383" description="NADH dehydrogenase subunit 6" evidence="2">
    <location>
        <begin position="17"/>
        <end position="125"/>
    </location>
</feature>
<keyword evidence="1" id="KW-1133">Transmembrane helix</keyword>
<protein>
    <recommendedName>
        <fullName evidence="5">NADH dehydrogenase subunit 6</fullName>
    </recommendedName>
</protein>
<keyword evidence="2" id="KW-0732">Signal</keyword>
<feature type="transmembrane region" description="Helical" evidence="1">
    <location>
        <begin position="101"/>
        <end position="122"/>
    </location>
</feature>
<proteinExistence type="predicted"/>
<dbReference type="AlphaFoldDB" id="A0AAE1BMV7"/>
<gene>
    <name evidence="3" type="ORF">Pcinc_041615</name>
</gene>
<evidence type="ECO:0000313" key="4">
    <source>
        <dbReference type="Proteomes" id="UP001286313"/>
    </source>
</evidence>
<feature type="transmembrane region" description="Helical" evidence="1">
    <location>
        <begin position="59"/>
        <end position="81"/>
    </location>
</feature>
<evidence type="ECO:0000313" key="3">
    <source>
        <dbReference type="EMBL" id="KAK3851755.1"/>
    </source>
</evidence>
<keyword evidence="1" id="KW-0812">Transmembrane</keyword>
<dbReference type="Proteomes" id="UP001286313">
    <property type="component" value="Unassembled WGS sequence"/>
</dbReference>
<keyword evidence="4" id="KW-1185">Reference proteome</keyword>
<keyword evidence="1" id="KW-0472">Membrane</keyword>
<accession>A0AAE1BMV7</accession>
<name>A0AAE1BMV7_PETCI</name>
<evidence type="ECO:0008006" key="5">
    <source>
        <dbReference type="Google" id="ProtNLM"/>
    </source>
</evidence>
<evidence type="ECO:0000256" key="1">
    <source>
        <dbReference type="SAM" id="Phobius"/>
    </source>
</evidence>
<evidence type="ECO:0000256" key="2">
    <source>
        <dbReference type="SAM" id="SignalP"/>
    </source>
</evidence>
<sequence length="125" mass="13591">MILLVILGLALVFVYPKNIPSLKEEWVLEQTLIGVLGSVVVFYLCFLGNHVTWIQAAGIYLGVLIANIIAFIITAILILKYAGVSLGNNIAISKALICPPWVLSSLTTLIFCVILAVCLVTLRHL</sequence>
<feature type="transmembrane region" description="Helical" evidence="1">
    <location>
        <begin position="26"/>
        <end position="47"/>
    </location>
</feature>
<reference evidence="3" key="1">
    <citation type="submission" date="2023-10" db="EMBL/GenBank/DDBJ databases">
        <title>Genome assemblies of two species of porcelain crab, Petrolisthes cinctipes and Petrolisthes manimaculis (Anomura: Porcellanidae).</title>
        <authorList>
            <person name="Angst P."/>
        </authorList>
    </citation>
    <scope>NUCLEOTIDE SEQUENCE</scope>
    <source>
        <strain evidence="3">PB745_01</strain>
        <tissue evidence="3">Gill</tissue>
    </source>
</reference>